<evidence type="ECO:0000313" key="9">
    <source>
        <dbReference type="EMBL" id="KHE41379.1"/>
    </source>
</evidence>
<protein>
    <recommendedName>
        <fullName evidence="3 7">3-deoxy-D-manno-octulosonic acid transferase</fullName>
        <shortName evidence="7">Kdo transferase</shortName>
        <ecNumber evidence="2 7">2.4.99.12</ecNumber>
    </recommendedName>
    <alternativeName>
        <fullName evidence="5 7">Lipid IV(A) 3-deoxy-D-manno-octulosonic acid transferase</fullName>
    </alternativeName>
</protein>
<dbReference type="SUPFAM" id="SSF53756">
    <property type="entry name" value="UDP-Glycosyltransferase/glycogen phosphorylase"/>
    <property type="match status" value="1"/>
</dbReference>
<evidence type="ECO:0000256" key="1">
    <source>
        <dbReference type="ARBA" id="ARBA00004713"/>
    </source>
</evidence>
<name>A0ABR4YHE1_9BACT</name>
<comment type="catalytic activity">
    <reaction evidence="6 7">
        <text>lipid IVA (E. coli) + CMP-3-deoxy-beta-D-manno-octulosonate = alpha-Kdo-(2-&gt;6)-lipid IVA (E. coli) + CMP + H(+)</text>
        <dbReference type="Rhea" id="RHEA:28066"/>
        <dbReference type="ChEBI" id="CHEBI:15378"/>
        <dbReference type="ChEBI" id="CHEBI:58603"/>
        <dbReference type="ChEBI" id="CHEBI:60364"/>
        <dbReference type="ChEBI" id="CHEBI:60377"/>
        <dbReference type="ChEBI" id="CHEBI:85987"/>
        <dbReference type="EC" id="2.4.99.12"/>
    </reaction>
</comment>
<gene>
    <name evidence="9" type="ORF">LG35_08550</name>
</gene>
<dbReference type="InterPro" id="IPR007507">
    <property type="entry name" value="Glycos_transf_N"/>
</dbReference>
<dbReference type="EMBL" id="JRGF01000011">
    <property type="protein sequence ID" value="KHE41379.1"/>
    <property type="molecule type" value="Genomic_DNA"/>
</dbReference>
<dbReference type="Proteomes" id="UP000030889">
    <property type="component" value="Unassembled WGS sequence"/>
</dbReference>
<dbReference type="GO" id="GO:0016740">
    <property type="term" value="F:transferase activity"/>
    <property type="evidence" value="ECO:0007669"/>
    <property type="project" value="UniProtKB-KW"/>
</dbReference>
<dbReference type="InterPro" id="IPR039901">
    <property type="entry name" value="Kdotransferase"/>
</dbReference>
<feature type="domain" description="3-deoxy-D-manno-octulosonic-acid transferase N-terminal" evidence="8">
    <location>
        <begin position="44"/>
        <end position="205"/>
    </location>
</feature>
<accession>A0ABR4YHE1</accession>
<comment type="similarity">
    <text evidence="7">Belongs to the glycosyltransferase group 1 family.</text>
</comment>
<evidence type="ECO:0000256" key="4">
    <source>
        <dbReference type="ARBA" id="ARBA00022679"/>
    </source>
</evidence>
<evidence type="ECO:0000256" key="5">
    <source>
        <dbReference type="ARBA" id="ARBA00031445"/>
    </source>
</evidence>
<dbReference type="InterPro" id="IPR038107">
    <property type="entry name" value="Glycos_transf_N_sf"/>
</dbReference>
<evidence type="ECO:0000256" key="2">
    <source>
        <dbReference type="ARBA" id="ARBA00012621"/>
    </source>
</evidence>
<evidence type="ECO:0000259" key="8">
    <source>
        <dbReference type="Pfam" id="PF04413"/>
    </source>
</evidence>
<evidence type="ECO:0000256" key="3">
    <source>
        <dbReference type="ARBA" id="ARBA00019077"/>
    </source>
</evidence>
<keyword evidence="7" id="KW-1003">Cell membrane</keyword>
<dbReference type="Pfam" id="PF04413">
    <property type="entry name" value="Glycos_transf_N"/>
    <property type="match status" value="1"/>
</dbReference>
<dbReference type="RefSeq" id="WP_035473952.1">
    <property type="nucleotide sequence ID" value="NZ_JRGF01000011.1"/>
</dbReference>
<dbReference type="EC" id="2.4.99.12" evidence="2 7"/>
<dbReference type="PANTHER" id="PTHR42755:SF1">
    <property type="entry name" value="3-DEOXY-D-MANNO-OCTULOSONIC ACID TRANSFERASE, MITOCHONDRIAL-RELATED"/>
    <property type="match status" value="1"/>
</dbReference>
<reference evidence="9 10" key="1">
    <citation type="submission" date="2014-09" db="EMBL/GenBank/DDBJ databases">
        <title>Alistipes sp. 627, sp. nov., a novel member of the family Rikenellaceae isolated from human faeces.</title>
        <authorList>
            <person name="Shkoporov A.N."/>
            <person name="Chaplin A.V."/>
            <person name="Motuzova O.V."/>
            <person name="Kafarskaia L.I."/>
            <person name="Khokhlova E.V."/>
            <person name="Efimov B.A."/>
        </authorList>
    </citation>
    <scope>NUCLEOTIDE SEQUENCE [LARGE SCALE GENOMIC DNA]</scope>
    <source>
        <strain evidence="9 10">627</strain>
    </source>
</reference>
<comment type="function">
    <text evidence="7">Involved in lipopolysaccharide (LPS) biosynthesis. Catalyzes the transfer of 3-deoxy-D-manno-octulosonate (Kdo) residue(s) from CMP-Kdo to lipid IV(A), the tetraacyldisaccharide-1,4'-bisphosphate precursor of lipid A.</text>
</comment>
<comment type="caution">
    <text evidence="9">The sequence shown here is derived from an EMBL/GenBank/DDBJ whole genome shotgun (WGS) entry which is preliminary data.</text>
</comment>
<organism evidence="9 10">
    <name type="scientific">Alistipes inops</name>
    <dbReference type="NCBI Taxonomy" id="1501391"/>
    <lineage>
        <taxon>Bacteria</taxon>
        <taxon>Pseudomonadati</taxon>
        <taxon>Bacteroidota</taxon>
        <taxon>Bacteroidia</taxon>
        <taxon>Bacteroidales</taxon>
        <taxon>Rikenellaceae</taxon>
        <taxon>Alistipes</taxon>
    </lineage>
</organism>
<keyword evidence="4 7" id="KW-0808">Transferase</keyword>
<evidence type="ECO:0000313" key="10">
    <source>
        <dbReference type="Proteomes" id="UP000030889"/>
    </source>
</evidence>
<evidence type="ECO:0000256" key="7">
    <source>
        <dbReference type="RuleBase" id="RU365103"/>
    </source>
</evidence>
<sequence length="413" mass="46107">MWWYNLGIGVYSGAVKMVSPFMRKAALWYQGRRDIFRKLEQAVGSSERIIWFHAASLGEFEQGRPVMEAVREYYPSYKILLTFFSPSGYEIRRNYSGADWVFYLPADTPRNAARFLDTVKPEMAVFIKYEFWLNYLAELSRREVPTYIISAVFRPDSIFFRPWGGAFRRALRSFRRLFVQDADSQALLAGIGVTNVTVAGDTRFDRVGRIADGARRLPAVEDFAAGGTVFVAGSTWPPDEEILVRLINANPGMKFIVAPHEMDEKRIKEMAGAVRGGAVRYTEYGEADDGGEKQLLIIDTIGILSSVYGYGSYAYIGGGFGVGIHNTLEAAAFGIPVAFGPNYAKFREARDLISLGAARSISSYEELAVWLASLQSDRQAYGRAAAEAGAYVRSHRGATEIILRGLFEGQERE</sequence>
<dbReference type="Gene3D" id="3.40.50.2000">
    <property type="entry name" value="Glycogen Phosphorylase B"/>
    <property type="match status" value="1"/>
</dbReference>
<comment type="subcellular location">
    <subcellularLocation>
        <location evidence="7">Cell membrane</location>
    </subcellularLocation>
</comment>
<dbReference type="Gene3D" id="3.40.50.11720">
    <property type="entry name" value="3-Deoxy-D-manno-octulosonic-acid transferase, N-terminal domain"/>
    <property type="match status" value="1"/>
</dbReference>
<evidence type="ECO:0000256" key="6">
    <source>
        <dbReference type="ARBA" id="ARBA00049183"/>
    </source>
</evidence>
<keyword evidence="10" id="KW-1185">Reference proteome</keyword>
<dbReference type="PANTHER" id="PTHR42755">
    <property type="entry name" value="3-DEOXY-MANNO-OCTULOSONATE CYTIDYLYLTRANSFERASE"/>
    <property type="match status" value="1"/>
</dbReference>
<proteinExistence type="inferred from homology"/>
<keyword evidence="7" id="KW-0472">Membrane</keyword>
<keyword evidence="7" id="KW-0448">Lipopolysaccharide biosynthesis</keyword>
<comment type="pathway">
    <text evidence="1 7">Bacterial outer membrane biogenesis; LPS core biosynthesis.</text>
</comment>